<accession>A0ABN9A0M7</accession>
<evidence type="ECO:0000313" key="3">
    <source>
        <dbReference type="Proteomes" id="UP001176941"/>
    </source>
</evidence>
<feature type="region of interest" description="Disordered" evidence="1">
    <location>
        <begin position="42"/>
        <end position="108"/>
    </location>
</feature>
<evidence type="ECO:0000313" key="2">
    <source>
        <dbReference type="EMBL" id="CAI9177961.1"/>
    </source>
</evidence>
<reference evidence="2" key="1">
    <citation type="submission" date="2023-04" db="EMBL/GenBank/DDBJ databases">
        <authorList>
            <consortium name="ELIXIR-Norway"/>
        </authorList>
    </citation>
    <scope>NUCLEOTIDE SEQUENCE [LARGE SCALE GENOMIC DNA]</scope>
</reference>
<name>A0ABN9A0M7_RANTA</name>
<proteinExistence type="predicted"/>
<feature type="compositionally biased region" description="Low complexity" evidence="1">
    <location>
        <begin position="42"/>
        <end position="59"/>
    </location>
</feature>
<dbReference type="Proteomes" id="UP001176941">
    <property type="component" value="Chromosome 7"/>
</dbReference>
<dbReference type="EMBL" id="OX459943">
    <property type="protein sequence ID" value="CAI9177961.1"/>
    <property type="molecule type" value="Genomic_DNA"/>
</dbReference>
<feature type="compositionally biased region" description="Low complexity" evidence="1">
    <location>
        <begin position="93"/>
        <end position="108"/>
    </location>
</feature>
<gene>
    <name evidence="2" type="ORF">MRATA1EN1_LOCUS26923</name>
</gene>
<organism evidence="2 3">
    <name type="scientific">Rangifer tarandus platyrhynchus</name>
    <name type="common">Svalbard reindeer</name>
    <dbReference type="NCBI Taxonomy" id="3082113"/>
    <lineage>
        <taxon>Eukaryota</taxon>
        <taxon>Metazoa</taxon>
        <taxon>Chordata</taxon>
        <taxon>Craniata</taxon>
        <taxon>Vertebrata</taxon>
        <taxon>Euteleostomi</taxon>
        <taxon>Mammalia</taxon>
        <taxon>Eutheria</taxon>
        <taxon>Laurasiatheria</taxon>
        <taxon>Artiodactyla</taxon>
        <taxon>Ruminantia</taxon>
        <taxon>Pecora</taxon>
        <taxon>Cervidae</taxon>
        <taxon>Odocoileinae</taxon>
        <taxon>Rangifer</taxon>
    </lineage>
</organism>
<keyword evidence="3" id="KW-1185">Reference proteome</keyword>
<protein>
    <submittedName>
        <fullName evidence="2">Uncharacterized protein</fullName>
    </submittedName>
</protein>
<evidence type="ECO:0000256" key="1">
    <source>
        <dbReference type="SAM" id="MobiDB-lite"/>
    </source>
</evidence>
<sequence>MVQGTRNTGATERPGCLLKVTRRSGEARGAPALAAACAAAHPSARRAAPGRPGCRRLPPQSRLLNQRGEAPPPPTRLPGLSGPRLAAPPPAPSSSCSAIGCGSPPAFT</sequence>